<name>A0A4R1GHH9_9BACT</name>
<comment type="caution">
    <text evidence="6">The sequence shown here is derived from an EMBL/GenBank/DDBJ whole genome shotgun (WGS) entry which is preliminary data.</text>
</comment>
<dbReference type="InterPro" id="IPR011006">
    <property type="entry name" value="CheY-like_superfamily"/>
</dbReference>
<feature type="compositionally biased region" description="Basic and acidic residues" evidence="4">
    <location>
        <begin position="138"/>
        <end position="152"/>
    </location>
</feature>
<dbReference type="AlphaFoldDB" id="A0A4R1GHH9"/>
<evidence type="ECO:0000256" key="3">
    <source>
        <dbReference type="PROSITE-ProRule" id="PRU00169"/>
    </source>
</evidence>
<feature type="region of interest" description="Disordered" evidence="4">
    <location>
        <begin position="138"/>
        <end position="158"/>
    </location>
</feature>
<gene>
    <name evidence="6" type="ORF">CLV27_0241</name>
</gene>
<feature type="domain" description="Response regulatory" evidence="5">
    <location>
        <begin position="2"/>
        <end position="114"/>
    </location>
</feature>
<accession>A0A4R1GHH9</accession>
<dbReference type="InterPro" id="IPR001789">
    <property type="entry name" value="Sig_transdc_resp-reg_receiver"/>
</dbReference>
<evidence type="ECO:0000256" key="1">
    <source>
        <dbReference type="ARBA" id="ARBA00022553"/>
    </source>
</evidence>
<sequence length="303" mass="34189">MKVLFADDKKTWHILMEKVLSLRGVEVVHAYSPKEISNLAVAEKPDVIILDMTVQNAKAYDVLPQLLNLGVPVLVIGYEKEGFDASRLKTLGAAKLLKKPFTVDELIASLRELKAKLPELKKEEELELVFTVPPGAKEEKEEFKPAEPKLEELSPVESVPEIELQIPSETEEKQELEVIPIEIESEPEVAKVEPEVQLEEVTIQPEKAEEENVIDLGEVGIQPEEIPVQKEEVPEVEKKVVETAKEKVEERVGEAAKAEVQELLSNKELVENIIREVVWEVVPEIAEKVIREEIEKLIKSRLA</sequence>
<evidence type="ECO:0000313" key="7">
    <source>
        <dbReference type="Proteomes" id="UP000295777"/>
    </source>
</evidence>
<feature type="modified residue" description="4-aspartylphosphate" evidence="3">
    <location>
        <position position="51"/>
    </location>
</feature>
<dbReference type="SMART" id="SM00448">
    <property type="entry name" value="REC"/>
    <property type="match status" value="1"/>
</dbReference>
<protein>
    <submittedName>
        <fullName evidence="6">Response regulator receiver domain-containing protein</fullName>
    </submittedName>
</protein>
<dbReference type="PANTHER" id="PTHR44591">
    <property type="entry name" value="STRESS RESPONSE REGULATOR PROTEIN 1"/>
    <property type="match status" value="1"/>
</dbReference>
<keyword evidence="1 3" id="KW-0597">Phosphoprotein</keyword>
<dbReference type="Gene3D" id="3.40.50.2300">
    <property type="match status" value="1"/>
</dbReference>
<dbReference type="PROSITE" id="PS50110">
    <property type="entry name" value="RESPONSE_REGULATORY"/>
    <property type="match status" value="1"/>
</dbReference>
<dbReference type="SUPFAM" id="SSF52172">
    <property type="entry name" value="CheY-like"/>
    <property type="match status" value="1"/>
</dbReference>
<evidence type="ECO:0000256" key="2">
    <source>
        <dbReference type="ARBA" id="ARBA00023012"/>
    </source>
</evidence>
<dbReference type="EMBL" id="SMFV01000001">
    <property type="protein sequence ID" value="TCK06440.1"/>
    <property type="molecule type" value="Genomic_DNA"/>
</dbReference>
<dbReference type="OrthoDB" id="13908at2"/>
<keyword evidence="2" id="KW-0902">Two-component regulatory system</keyword>
<dbReference type="PANTHER" id="PTHR44591:SF14">
    <property type="entry name" value="PROTEIN PILG"/>
    <property type="match status" value="1"/>
</dbReference>
<dbReference type="RefSeq" id="WP_132524985.1">
    <property type="nucleotide sequence ID" value="NZ_SMFV01000001.1"/>
</dbReference>
<reference evidence="6 7" key="1">
    <citation type="submission" date="2019-03" db="EMBL/GenBank/DDBJ databases">
        <title>Genomic Encyclopedia of Archaeal and Bacterial Type Strains, Phase II (KMG-II): from individual species to whole genera.</title>
        <authorList>
            <person name="Goeker M."/>
        </authorList>
    </citation>
    <scope>NUCLEOTIDE SEQUENCE [LARGE SCALE GENOMIC DNA]</scope>
    <source>
        <strain evidence="6 7">DSM 24425</strain>
    </source>
</reference>
<proteinExistence type="predicted"/>
<evidence type="ECO:0000259" key="5">
    <source>
        <dbReference type="PROSITE" id="PS50110"/>
    </source>
</evidence>
<evidence type="ECO:0000256" key="4">
    <source>
        <dbReference type="SAM" id="MobiDB-lite"/>
    </source>
</evidence>
<dbReference type="Proteomes" id="UP000295777">
    <property type="component" value="Unassembled WGS sequence"/>
</dbReference>
<dbReference type="GO" id="GO:0000160">
    <property type="term" value="P:phosphorelay signal transduction system"/>
    <property type="evidence" value="ECO:0007669"/>
    <property type="project" value="UniProtKB-KW"/>
</dbReference>
<keyword evidence="7" id="KW-1185">Reference proteome</keyword>
<evidence type="ECO:0000313" key="6">
    <source>
        <dbReference type="EMBL" id="TCK06440.1"/>
    </source>
</evidence>
<dbReference type="Pfam" id="PF00072">
    <property type="entry name" value="Response_reg"/>
    <property type="match status" value="1"/>
</dbReference>
<organism evidence="6 7">
    <name type="scientific">Phorcysia thermohydrogeniphila</name>
    <dbReference type="NCBI Taxonomy" id="936138"/>
    <lineage>
        <taxon>Bacteria</taxon>
        <taxon>Pseudomonadati</taxon>
        <taxon>Aquificota</taxon>
        <taxon>Aquificia</taxon>
        <taxon>Desulfurobacteriales</taxon>
        <taxon>Desulfurobacteriaceae</taxon>
        <taxon>Phorcysia</taxon>
    </lineage>
</organism>
<dbReference type="InterPro" id="IPR050595">
    <property type="entry name" value="Bact_response_regulator"/>
</dbReference>